<protein>
    <submittedName>
        <fullName evidence="1 2">Uncharacterized protein</fullName>
    </submittedName>
</protein>
<dbReference type="InParanoid" id="A0A2K2CZQ7"/>
<evidence type="ECO:0000313" key="2">
    <source>
        <dbReference type="EnsemblPlants" id="PNT67519"/>
    </source>
</evidence>
<gene>
    <name evidence="1" type="ORF">BRADI_3g28455v3</name>
</gene>
<dbReference type="Proteomes" id="UP000008810">
    <property type="component" value="Chromosome 3"/>
</dbReference>
<organism evidence="1">
    <name type="scientific">Brachypodium distachyon</name>
    <name type="common">Purple false brome</name>
    <name type="synonym">Trachynia distachya</name>
    <dbReference type="NCBI Taxonomy" id="15368"/>
    <lineage>
        <taxon>Eukaryota</taxon>
        <taxon>Viridiplantae</taxon>
        <taxon>Streptophyta</taxon>
        <taxon>Embryophyta</taxon>
        <taxon>Tracheophyta</taxon>
        <taxon>Spermatophyta</taxon>
        <taxon>Magnoliopsida</taxon>
        <taxon>Liliopsida</taxon>
        <taxon>Poales</taxon>
        <taxon>Poaceae</taxon>
        <taxon>BOP clade</taxon>
        <taxon>Pooideae</taxon>
        <taxon>Stipodae</taxon>
        <taxon>Brachypodieae</taxon>
        <taxon>Brachypodium</taxon>
    </lineage>
</organism>
<dbReference type="EMBL" id="CM000882">
    <property type="protein sequence ID" value="PNT67519.1"/>
    <property type="molecule type" value="Genomic_DNA"/>
</dbReference>
<reference evidence="1" key="2">
    <citation type="submission" date="2017-06" db="EMBL/GenBank/DDBJ databases">
        <title>WGS assembly of Brachypodium distachyon.</title>
        <authorList>
            <consortium name="The International Brachypodium Initiative"/>
            <person name="Lucas S."/>
            <person name="Harmon-Smith M."/>
            <person name="Lail K."/>
            <person name="Tice H."/>
            <person name="Grimwood J."/>
            <person name="Bruce D."/>
            <person name="Barry K."/>
            <person name="Shu S."/>
            <person name="Lindquist E."/>
            <person name="Wang M."/>
            <person name="Pitluck S."/>
            <person name="Vogel J.P."/>
            <person name="Garvin D.F."/>
            <person name="Mockler T.C."/>
            <person name="Schmutz J."/>
            <person name="Rokhsar D."/>
            <person name="Bevan M.W."/>
        </authorList>
    </citation>
    <scope>NUCLEOTIDE SEQUENCE</scope>
    <source>
        <strain evidence="1">Bd21</strain>
    </source>
</reference>
<dbReference type="EnsemblPlants" id="PNT67519">
    <property type="protein sequence ID" value="PNT67519"/>
    <property type="gene ID" value="BRADI_3g28455v3"/>
</dbReference>
<evidence type="ECO:0000313" key="1">
    <source>
        <dbReference type="EMBL" id="PNT67519.1"/>
    </source>
</evidence>
<sequence>MYLTSQVLSLKKRKISSALTKSKAANGKQPVGRDTVSQLSPWSPAAGLLHQPARDVSRLCSAAGEKGCVARSRTPPSAGMVHWDHSGVRPSVRPCPPHPPPPPSTCGQNFPKLGHFRWIYWQTKLHSNTHHPTVPRTRSPSYRLKFAYTSIPVELRVSPL</sequence>
<name>A0A2K2CZQ7_BRADI</name>
<evidence type="ECO:0000313" key="3">
    <source>
        <dbReference type="Proteomes" id="UP000008810"/>
    </source>
</evidence>
<accession>A0A2K2CZQ7</accession>
<dbReference type="ExpressionAtlas" id="A0A2K2CZQ7">
    <property type="expression patterns" value="baseline"/>
</dbReference>
<dbReference type="AlphaFoldDB" id="A0A2K2CZQ7"/>
<proteinExistence type="predicted"/>
<reference evidence="1 2" key="1">
    <citation type="journal article" date="2010" name="Nature">
        <title>Genome sequencing and analysis of the model grass Brachypodium distachyon.</title>
        <authorList>
            <consortium name="International Brachypodium Initiative"/>
        </authorList>
    </citation>
    <scope>NUCLEOTIDE SEQUENCE [LARGE SCALE GENOMIC DNA]</scope>
    <source>
        <strain evidence="1 2">Bd21</strain>
    </source>
</reference>
<dbReference type="Gramene" id="PNT67519">
    <property type="protein sequence ID" value="PNT67519"/>
    <property type="gene ID" value="BRADI_3g28455v3"/>
</dbReference>
<keyword evidence="3" id="KW-1185">Reference proteome</keyword>
<reference evidence="2" key="3">
    <citation type="submission" date="2018-08" db="UniProtKB">
        <authorList>
            <consortium name="EnsemblPlants"/>
        </authorList>
    </citation>
    <scope>IDENTIFICATION</scope>
    <source>
        <strain evidence="2">cv. Bd21</strain>
    </source>
</reference>